<dbReference type="EMBL" id="BAMD01000073">
    <property type="protein sequence ID" value="GAF05198.1"/>
    <property type="molecule type" value="Genomic_DNA"/>
</dbReference>
<organism evidence="2 3">
    <name type="scientific">Saccharicrinis fermentans DSM 9555 = JCM 21142</name>
    <dbReference type="NCBI Taxonomy" id="869213"/>
    <lineage>
        <taxon>Bacteria</taxon>
        <taxon>Pseudomonadati</taxon>
        <taxon>Bacteroidota</taxon>
        <taxon>Bacteroidia</taxon>
        <taxon>Marinilabiliales</taxon>
        <taxon>Marinilabiliaceae</taxon>
        <taxon>Saccharicrinis</taxon>
    </lineage>
</organism>
<dbReference type="Proteomes" id="UP000019402">
    <property type="component" value="Unassembled WGS sequence"/>
</dbReference>
<dbReference type="OrthoDB" id="9809746at2"/>
<dbReference type="RefSeq" id="WP_027471418.1">
    <property type="nucleotide sequence ID" value="NZ_BAMD01000073.1"/>
</dbReference>
<dbReference type="PROSITE" id="PS51352">
    <property type="entry name" value="THIOREDOXIN_2"/>
    <property type="match status" value="1"/>
</dbReference>
<dbReference type="InterPro" id="IPR000866">
    <property type="entry name" value="AhpC/TSA"/>
</dbReference>
<dbReference type="GO" id="GO:0016491">
    <property type="term" value="F:oxidoreductase activity"/>
    <property type="evidence" value="ECO:0007669"/>
    <property type="project" value="InterPro"/>
</dbReference>
<reference evidence="2 3" key="1">
    <citation type="journal article" date="2014" name="Genome Announc.">
        <title>Draft Genome Sequence of Cytophaga fermentans JCM 21142T, a Facultative Anaerobe Isolated from Marine Mud.</title>
        <authorList>
            <person name="Starns D."/>
            <person name="Oshima K."/>
            <person name="Suda W."/>
            <person name="Iino T."/>
            <person name="Yuki M."/>
            <person name="Inoue J."/>
            <person name="Kitamura K."/>
            <person name="Iida T."/>
            <person name="Darby A."/>
            <person name="Hattori M."/>
            <person name="Ohkuma M."/>
        </authorList>
    </citation>
    <scope>NUCLEOTIDE SEQUENCE [LARGE SCALE GENOMIC DNA]</scope>
    <source>
        <strain evidence="2 3">JCM 21142</strain>
    </source>
</reference>
<accession>W7YCK3</accession>
<dbReference type="SUPFAM" id="SSF52833">
    <property type="entry name" value="Thioredoxin-like"/>
    <property type="match status" value="1"/>
</dbReference>
<name>W7YCK3_9BACT</name>
<dbReference type="AlphaFoldDB" id="W7YCK3"/>
<dbReference type="Gene3D" id="3.40.30.10">
    <property type="entry name" value="Glutaredoxin"/>
    <property type="match status" value="1"/>
</dbReference>
<proteinExistence type="predicted"/>
<evidence type="ECO:0000259" key="1">
    <source>
        <dbReference type="PROSITE" id="PS51352"/>
    </source>
</evidence>
<dbReference type="STRING" id="869213.GCA_000517085_01641"/>
<dbReference type="Pfam" id="PF00578">
    <property type="entry name" value="AhpC-TSA"/>
    <property type="match status" value="1"/>
</dbReference>
<dbReference type="eggNOG" id="COG1225">
    <property type="taxonomic scope" value="Bacteria"/>
</dbReference>
<gene>
    <name evidence="2" type="ORF">JCM21142_93923</name>
</gene>
<dbReference type="InterPro" id="IPR013766">
    <property type="entry name" value="Thioredoxin_domain"/>
</dbReference>
<protein>
    <submittedName>
        <fullName evidence="2">Putative peroxiredoxin/MT2597</fullName>
    </submittedName>
</protein>
<dbReference type="InterPro" id="IPR036249">
    <property type="entry name" value="Thioredoxin-like_sf"/>
</dbReference>
<dbReference type="GO" id="GO:0016209">
    <property type="term" value="F:antioxidant activity"/>
    <property type="evidence" value="ECO:0007669"/>
    <property type="project" value="InterPro"/>
</dbReference>
<comment type="caution">
    <text evidence="2">The sequence shown here is derived from an EMBL/GenBank/DDBJ whole genome shotgun (WGS) entry which is preliminary data.</text>
</comment>
<sequence length="187" mass="21292">MDIKVGQFAKDFSAVDLNGNTIRLSDFKGRKIILGFYRNVNCPFCNRRVHQLMMLKQKLKNAGVQMLMLFESSNEKISSSSFHRGISEWPVIGDHEKLIYKLYGVENSMMKMANTFLHSNPLKAKREVAHLNLPEDKEASGTLIPADFFIDENFKVVMAKYGNHLDDHVDMDILKSFAGIQSVFAKS</sequence>
<evidence type="ECO:0000313" key="3">
    <source>
        <dbReference type="Proteomes" id="UP000019402"/>
    </source>
</evidence>
<evidence type="ECO:0000313" key="2">
    <source>
        <dbReference type="EMBL" id="GAF05198.1"/>
    </source>
</evidence>
<feature type="domain" description="Thioredoxin" evidence="1">
    <location>
        <begin position="3"/>
        <end position="185"/>
    </location>
</feature>
<keyword evidence="3" id="KW-1185">Reference proteome</keyword>